<dbReference type="SUPFAM" id="SSF52540">
    <property type="entry name" value="P-loop containing nucleoside triphosphate hydrolases"/>
    <property type="match status" value="1"/>
</dbReference>
<reference evidence="15 16" key="2">
    <citation type="journal article" date="2017" name="Genome Biol.">
        <title>New reference genome sequences of hot pepper reveal the massive evolution of plant disease-resistance genes by retroduplication.</title>
        <authorList>
            <person name="Kim S."/>
            <person name="Park J."/>
            <person name="Yeom S.I."/>
            <person name="Kim Y.M."/>
            <person name="Seo E."/>
            <person name="Kim K.T."/>
            <person name="Kim M.S."/>
            <person name="Lee J.M."/>
            <person name="Cheong K."/>
            <person name="Shin H.S."/>
            <person name="Kim S.B."/>
            <person name="Han K."/>
            <person name="Lee J."/>
            <person name="Park M."/>
            <person name="Lee H.A."/>
            <person name="Lee H.Y."/>
            <person name="Lee Y."/>
            <person name="Oh S."/>
            <person name="Lee J.H."/>
            <person name="Choi E."/>
            <person name="Choi E."/>
            <person name="Lee S.E."/>
            <person name="Jeon J."/>
            <person name="Kim H."/>
            <person name="Choi G."/>
            <person name="Song H."/>
            <person name="Lee J."/>
            <person name="Lee S.C."/>
            <person name="Kwon J.K."/>
            <person name="Lee H.Y."/>
            <person name="Koo N."/>
            <person name="Hong Y."/>
            <person name="Kim R.W."/>
            <person name="Kang W.H."/>
            <person name="Huh J.H."/>
            <person name="Kang B.C."/>
            <person name="Yang T.J."/>
            <person name="Lee Y.H."/>
            <person name="Bennetzen J.L."/>
            <person name="Choi D."/>
        </authorList>
    </citation>
    <scope>NUCLEOTIDE SEQUENCE [LARGE SCALE GENOMIC DNA]</scope>
    <source>
        <strain evidence="16">cv. CM334</strain>
    </source>
</reference>
<gene>
    <name evidence="15" type="ORF">T459_28316</name>
</gene>
<proteinExistence type="inferred from homology"/>
<evidence type="ECO:0000256" key="10">
    <source>
        <dbReference type="ARBA" id="ARBA00023054"/>
    </source>
</evidence>
<comment type="caution">
    <text evidence="15">The sequence shown here is derived from an EMBL/GenBank/DDBJ whole genome shotgun (WGS) entry which is preliminary data.</text>
</comment>
<accession>A0A2G2YGI8</accession>
<dbReference type="InterPro" id="IPR002182">
    <property type="entry name" value="NB-ARC"/>
</dbReference>
<dbReference type="Gene3D" id="1.10.10.10">
    <property type="entry name" value="Winged helix-like DNA-binding domain superfamily/Winged helix DNA-binding domain"/>
    <property type="match status" value="1"/>
</dbReference>
<dbReference type="Pfam" id="PF23559">
    <property type="entry name" value="WHD_DRP"/>
    <property type="match status" value="1"/>
</dbReference>
<keyword evidence="9" id="KW-0067">ATP-binding</keyword>
<dbReference type="Gene3D" id="3.40.50.300">
    <property type="entry name" value="P-loop containing nucleotide triphosphate hydrolases"/>
    <property type="match status" value="1"/>
</dbReference>
<dbReference type="GO" id="GO:0005737">
    <property type="term" value="C:cytoplasm"/>
    <property type="evidence" value="ECO:0007669"/>
    <property type="project" value="UniProtKB-SubCell"/>
</dbReference>
<dbReference type="GO" id="GO:0016020">
    <property type="term" value="C:membrane"/>
    <property type="evidence" value="ECO:0007669"/>
    <property type="project" value="UniProtKB-SubCell"/>
</dbReference>
<dbReference type="InterPro" id="IPR036388">
    <property type="entry name" value="WH-like_DNA-bd_sf"/>
</dbReference>
<organism evidence="15 16">
    <name type="scientific">Capsicum annuum</name>
    <name type="common">Capsicum pepper</name>
    <dbReference type="NCBI Taxonomy" id="4072"/>
    <lineage>
        <taxon>Eukaryota</taxon>
        <taxon>Viridiplantae</taxon>
        <taxon>Streptophyta</taxon>
        <taxon>Embryophyta</taxon>
        <taxon>Tracheophyta</taxon>
        <taxon>Spermatophyta</taxon>
        <taxon>Magnoliopsida</taxon>
        <taxon>eudicotyledons</taxon>
        <taxon>Gunneridae</taxon>
        <taxon>Pentapetalae</taxon>
        <taxon>asterids</taxon>
        <taxon>lamiids</taxon>
        <taxon>Solanales</taxon>
        <taxon>Solanaceae</taxon>
        <taxon>Solanoideae</taxon>
        <taxon>Capsiceae</taxon>
        <taxon>Capsicum</taxon>
    </lineage>
</organism>
<evidence type="ECO:0000256" key="11">
    <source>
        <dbReference type="ARBA" id="ARBA00023136"/>
    </source>
</evidence>
<dbReference type="GO" id="GO:0043531">
    <property type="term" value="F:ADP binding"/>
    <property type="evidence" value="ECO:0007669"/>
    <property type="project" value="InterPro"/>
</dbReference>
<protein>
    <submittedName>
        <fullName evidence="15">Uncharacterized protein</fullName>
    </submittedName>
</protein>
<dbReference type="InterPro" id="IPR027417">
    <property type="entry name" value="P-loop_NTPase"/>
</dbReference>
<dbReference type="PANTHER" id="PTHR23155:SF1152">
    <property type="entry name" value="AAA+ ATPASE DOMAIN-CONTAINING PROTEIN"/>
    <property type="match status" value="1"/>
</dbReference>
<keyword evidence="4" id="KW-0963">Cytoplasm</keyword>
<dbReference type="PANTHER" id="PTHR23155">
    <property type="entry name" value="DISEASE RESISTANCE PROTEIN RP"/>
    <property type="match status" value="1"/>
</dbReference>
<reference evidence="15 16" key="1">
    <citation type="journal article" date="2014" name="Nat. Genet.">
        <title>Genome sequence of the hot pepper provides insights into the evolution of pungency in Capsicum species.</title>
        <authorList>
            <person name="Kim S."/>
            <person name="Park M."/>
            <person name="Yeom S.I."/>
            <person name="Kim Y.M."/>
            <person name="Lee J.M."/>
            <person name="Lee H.A."/>
            <person name="Seo E."/>
            <person name="Choi J."/>
            <person name="Cheong K."/>
            <person name="Kim K.T."/>
            <person name="Jung K."/>
            <person name="Lee G.W."/>
            <person name="Oh S.K."/>
            <person name="Bae C."/>
            <person name="Kim S.B."/>
            <person name="Lee H.Y."/>
            <person name="Kim S.Y."/>
            <person name="Kim M.S."/>
            <person name="Kang B.C."/>
            <person name="Jo Y.D."/>
            <person name="Yang H.B."/>
            <person name="Jeong H.J."/>
            <person name="Kang W.H."/>
            <person name="Kwon J.K."/>
            <person name="Shin C."/>
            <person name="Lim J.Y."/>
            <person name="Park J.H."/>
            <person name="Huh J.H."/>
            <person name="Kim J.S."/>
            <person name="Kim B.D."/>
            <person name="Cohen O."/>
            <person name="Paran I."/>
            <person name="Suh M.C."/>
            <person name="Lee S.B."/>
            <person name="Kim Y.K."/>
            <person name="Shin Y."/>
            <person name="Noh S.J."/>
            <person name="Park J."/>
            <person name="Seo Y.S."/>
            <person name="Kwon S.Y."/>
            <person name="Kim H.A."/>
            <person name="Park J.M."/>
            <person name="Kim H.J."/>
            <person name="Choi S.B."/>
            <person name="Bosland P.W."/>
            <person name="Reeves G."/>
            <person name="Jo S.H."/>
            <person name="Lee B.W."/>
            <person name="Cho H.T."/>
            <person name="Choi H.S."/>
            <person name="Lee M.S."/>
            <person name="Yu Y."/>
            <person name="Do Choi Y."/>
            <person name="Park B.S."/>
            <person name="van Deynze A."/>
            <person name="Ashrafi H."/>
            <person name="Hill T."/>
            <person name="Kim W.T."/>
            <person name="Pai H.S."/>
            <person name="Ahn H.K."/>
            <person name="Yeam I."/>
            <person name="Giovannoni J.J."/>
            <person name="Rose J.K."/>
            <person name="Sorensen I."/>
            <person name="Lee S.J."/>
            <person name="Kim R.W."/>
            <person name="Choi I.Y."/>
            <person name="Choi B.S."/>
            <person name="Lim J.S."/>
            <person name="Lee Y.H."/>
            <person name="Choi D."/>
        </authorList>
    </citation>
    <scope>NUCLEOTIDE SEQUENCE [LARGE SCALE GENOMIC DNA]</scope>
    <source>
        <strain evidence="16">cv. CM334</strain>
    </source>
</reference>
<keyword evidence="8" id="KW-0611">Plant defense</keyword>
<keyword evidence="6" id="KW-0677">Repeat</keyword>
<evidence type="ECO:0000256" key="4">
    <source>
        <dbReference type="ARBA" id="ARBA00022490"/>
    </source>
</evidence>
<dbReference type="Proteomes" id="UP000222542">
    <property type="component" value="Unassembled WGS sequence"/>
</dbReference>
<evidence type="ECO:0000256" key="7">
    <source>
        <dbReference type="ARBA" id="ARBA00022741"/>
    </source>
</evidence>
<evidence type="ECO:0000259" key="13">
    <source>
        <dbReference type="Pfam" id="PF00931"/>
    </source>
</evidence>
<comment type="similarity">
    <text evidence="3">Belongs to the disease resistance NB-LRR family.</text>
</comment>
<dbReference type="FunFam" id="1.10.10.10:FF:000322">
    <property type="entry name" value="Probable disease resistance protein At1g63360"/>
    <property type="match status" value="1"/>
</dbReference>
<evidence type="ECO:0000259" key="14">
    <source>
        <dbReference type="Pfam" id="PF23559"/>
    </source>
</evidence>
<evidence type="ECO:0000256" key="12">
    <source>
        <dbReference type="SAM" id="Phobius"/>
    </source>
</evidence>
<evidence type="ECO:0000256" key="3">
    <source>
        <dbReference type="ARBA" id="ARBA00008894"/>
    </source>
</evidence>
<evidence type="ECO:0000256" key="5">
    <source>
        <dbReference type="ARBA" id="ARBA00022614"/>
    </source>
</evidence>
<dbReference type="GO" id="GO:0006952">
    <property type="term" value="P:defense response"/>
    <property type="evidence" value="ECO:0007669"/>
    <property type="project" value="UniProtKB-KW"/>
</dbReference>
<dbReference type="GO" id="GO:0005524">
    <property type="term" value="F:ATP binding"/>
    <property type="evidence" value="ECO:0007669"/>
    <property type="project" value="UniProtKB-KW"/>
</dbReference>
<dbReference type="InterPro" id="IPR044974">
    <property type="entry name" value="Disease_R_plants"/>
</dbReference>
<feature type="domain" description="NB-ARC" evidence="13">
    <location>
        <begin position="9"/>
        <end position="109"/>
    </location>
</feature>
<keyword evidence="12" id="KW-1133">Transmembrane helix</keyword>
<evidence type="ECO:0000313" key="16">
    <source>
        <dbReference type="Proteomes" id="UP000222542"/>
    </source>
</evidence>
<dbReference type="EMBL" id="AYRZ02000011">
    <property type="protein sequence ID" value="PHT68829.1"/>
    <property type="molecule type" value="Genomic_DNA"/>
</dbReference>
<evidence type="ECO:0000313" key="15">
    <source>
        <dbReference type="EMBL" id="PHT68829.1"/>
    </source>
</evidence>
<dbReference type="Pfam" id="PF00931">
    <property type="entry name" value="NB-ARC"/>
    <property type="match status" value="1"/>
</dbReference>
<evidence type="ECO:0000256" key="8">
    <source>
        <dbReference type="ARBA" id="ARBA00022821"/>
    </source>
</evidence>
<keyword evidence="10" id="KW-0175">Coiled coil</keyword>
<keyword evidence="5" id="KW-0433">Leucine-rich repeat</keyword>
<keyword evidence="16" id="KW-1185">Reference proteome</keyword>
<feature type="transmembrane region" description="Helical" evidence="12">
    <location>
        <begin position="272"/>
        <end position="289"/>
    </location>
</feature>
<feature type="domain" description="Disease resistance protein winged helix" evidence="14">
    <location>
        <begin position="155"/>
        <end position="221"/>
    </location>
</feature>
<keyword evidence="7" id="KW-0547">Nucleotide-binding</keyword>
<dbReference type="InterPro" id="IPR058922">
    <property type="entry name" value="WHD_DRP"/>
</dbReference>
<evidence type="ECO:0000256" key="6">
    <source>
        <dbReference type="ARBA" id="ARBA00022737"/>
    </source>
</evidence>
<keyword evidence="11 12" id="KW-0472">Membrane</keyword>
<dbReference type="Gramene" id="PHT68829">
    <property type="protein sequence ID" value="PHT68829"/>
    <property type="gene ID" value="T459_28316"/>
</dbReference>
<dbReference type="STRING" id="4072.A0A2G2YGI8"/>
<name>A0A2G2YGI8_CAPAN</name>
<comment type="subcellular location">
    <subcellularLocation>
        <location evidence="2">Cytoplasm</location>
    </subcellularLocation>
    <subcellularLocation>
        <location evidence="1">Membrane</location>
        <topology evidence="1">Peripheral membrane protein</topology>
    </subcellularLocation>
</comment>
<keyword evidence="12" id="KW-0812">Transmembrane</keyword>
<evidence type="ECO:0000256" key="2">
    <source>
        <dbReference type="ARBA" id="ARBA00004496"/>
    </source>
</evidence>
<evidence type="ECO:0000256" key="1">
    <source>
        <dbReference type="ARBA" id="ARBA00004170"/>
    </source>
</evidence>
<dbReference type="AlphaFoldDB" id="A0A2G2YGI8"/>
<evidence type="ECO:0000256" key="9">
    <source>
        <dbReference type="ARBA" id="ARBA00022840"/>
    </source>
</evidence>
<sequence>MVGHDAQRKRLLEDLTRGCSGEPKVIPIVEMGGIGKTTLTKEVYNDVSILSHFYVCAWATVFQQNNLKKILLSLLRSTKGDTFDMDDEAELADMLQKSLKGLLKSKRTIEDWESVAKDVKSFVTNDPNEQCSQVLELSYNHLTSNLKACLLYFGIFLEDSEVSVKRLVRLWIAEGFLNMENDLKGEAEKCLQDLINRCLVLVSEKNLDGTKLRSCRVHDIFDLCLREVQRGNVFIMDDIVFEKSDANHVPSEYQSLISHNMRPFKRWTDDEIVIFAMVFIGPFLPLDIVS</sequence>